<keyword evidence="2" id="KW-0732">Signal</keyword>
<sequence length="503" mass="54057">MRALFFLLLVTAAPAVAQPAVTSPAPERVAVTVYRDLNRGTDRPNLRWLNGYALISETRRVALPAGESELRFEGVAGGILPQSTIVTGFPNGVVERNQDALLLSPGTLLDRSLGQRVSIRRTSRASGQVREEQAVIRSGSDGAAVLQTAAGVEALRCTGLAETPVYNRVPAGLSAKPTLSVRVRSAQPLSATVTLSYLATGFDWQADYVATLSADERRLRLAAWLTLANGDETGFANADTQAVAGKLNRGDAQPIRQEARPLSLRCWPSGTTSDIPQEEPPSPLAPPPPPPPPPAPMAERGGEDIVVTGAKVMAERERLGDLQLYRIPIPVTVAARSQKQVALLERPSVQVAPIYRVRLYAGNDNEQGAAQLVLTSRNREREGLGLPLPAGGVLIFREGRERPLLIGEGQIDDLAVGEDVEIRLAQAPGVRWRLEPSDGVKHGRVLTVTNDRTVPVRLEVELSGDGRITGATNLGRRNGAPLWLVTVPANGHATLPYRYTDRD</sequence>
<dbReference type="RefSeq" id="WP_264882066.1">
    <property type="nucleotide sequence ID" value="NZ_JAPDOB010000002.1"/>
</dbReference>
<evidence type="ECO:0000256" key="1">
    <source>
        <dbReference type="SAM" id="MobiDB-lite"/>
    </source>
</evidence>
<feature type="signal peptide" evidence="2">
    <location>
        <begin position="1"/>
        <end position="17"/>
    </location>
</feature>
<name>A0ABT3JEX9_9SPHN</name>
<feature type="compositionally biased region" description="Pro residues" evidence="1">
    <location>
        <begin position="278"/>
        <end position="296"/>
    </location>
</feature>
<evidence type="ECO:0000313" key="3">
    <source>
        <dbReference type="EMBL" id="MCW3797632.1"/>
    </source>
</evidence>
<organism evidence="3 4">
    <name type="scientific">Sphingomonas arvum</name>
    <dbReference type="NCBI Taxonomy" id="2992113"/>
    <lineage>
        <taxon>Bacteria</taxon>
        <taxon>Pseudomonadati</taxon>
        <taxon>Pseudomonadota</taxon>
        <taxon>Alphaproteobacteria</taxon>
        <taxon>Sphingomonadales</taxon>
        <taxon>Sphingomonadaceae</taxon>
        <taxon>Sphingomonas</taxon>
    </lineage>
</organism>
<gene>
    <name evidence="3" type="ORF">OMW55_07430</name>
</gene>
<protein>
    <recommendedName>
        <fullName evidence="5">DUF4139 domain-containing protein</fullName>
    </recommendedName>
</protein>
<proteinExistence type="predicted"/>
<dbReference type="EMBL" id="JAPDOB010000002">
    <property type="protein sequence ID" value="MCW3797632.1"/>
    <property type="molecule type" value="Genomic_DNA"/>
</dbReference>
<dbReference type="PANTHER" id="PTHR38075">
    <property type="entry name" value="DUF4139 DOMAIN-CONTAINING PROTEIN"/>
    <property type="match status" value="1"/>
</dbReference>
<keyword evidence="4" id="KW-1185">Reference proteome</keyword>
<dbReference type="PANTHER" id="PTHR38075:SF1">
    <property type="entry name" value="DUF4139 DOMAIN-CONTAINING PROTEIN"/>
    <property type="match status" value="1"/>
</dbReference>
<reference evidence="3 4" key="1">
    <citation type="submission" date="2022-10" db="EMBL/GenBank/DDBJ databases">
        <title>Sphingomonas sp.</title>
        <authorList>
            <person name="Jin C."/>
        </authorList>
    </citation>
    <scope>NUCLEOTIDE SEQUENCE [LARGE SCALE GENOMIC DNA]</scope>
    <source>
        <strain evidence="3 4">BN140010</strain>
    </source>
</reference>
<feature type="chain" id="PRO_5047333357" description="DUF4139 domain-containing protein" evidence="2">
    <location>
        <begin position="18"/>
        <end position="503"/>
    </location>
</feature>
<comment type="caution">
    <text evidence="3">The sequence shown here is derived from an EMBL/GenBank/DDBJ whole genome shotgun (WGS) entry which is preliminary data.</text>
</comment>
<evidence type="ECO:0000313" key="4">
    <source>
        <dbReference type="Proteomes" id="UP001526246"/>
    </source>
</evidence>
<evidence type="ECO:0000256" key="2">
    <source>
        <dbReference type="SAM" id="SignalP"/>
    </source>
</evidence>
<feature type="region of interest" description="Disordered" evidence="1">
    <location>
        <begin position="248"/>
        <end position="301"/>
    </location>
</feature>
<accession>A0ABT3JEX9</accession>
<evidence type="ECO:0008006" key="5">
    <source>
        <dbReference type="Google" id="ProtNLM"/>
    </source>
</evidence>
<dbReference type="Proteomes" id="UP001526246">
    <property type="component" value="Unassembled WGS sequence"/>
</dbReference>